<dbReference type="OrthoDB" id="9807434at2"/>
<evidence type="ECO:0000256" key="7">
    <source>
        <dbReference type="ARBA" id="ARBA00048478"/>
    </source>
</evidence>
<evidence type="ECO:0000256" key="8">
    <source>
        <dbReference type="HAMAP-Rule" id="MF_00238"/>
    </source>
</evidence>
<accession>L0S331</accession>
<dbReference type="KEGG" id="tep:TepRe1_1344"/>
<dbReference type="InterPro" id="IPR027417">
    <property type="entry name" value="P-loop_NTPase"/>
</dbReference>
<dbReference type="PATRIC" id="fig|1209989.3.peg.1647"/>
<dbReference type="SUPFAM" id="SSF52540">
    <property type="entry name" value="P-loop containing nucleoside triphosphate hydrolases"/>
    <property type="match status" value="1"/>
</dbReference>
<evidence type="ECO:0000313" key="10">
    <source>
        <dbReference type="EMBL" id="CCP26202.1"/>
    </source>
</evidence>
<keyword evidence="2 8" id="KW-0808">Transferase</keyword>
<dbReference type="GO" id="GO:0005524">
    <property type="term" value="F:ATP binding"/>
    <property type="evidence" value="ECO:0007669"/>
    <property type="project" value="UniProtKB-UniRule"/>
</dbReference>
<name>F4LUW4_TEPAE</name>
<dbReference type="HAMAP" id="MF_00238">
    <property type="entry name" value="Cytidyl_kinase_type1"/>
    <property type="match status" value="1"/>
</dbReference>
<evidence type="ECO:0000256" key="2">
    <source>
        <dbReference type="ARBA" id="ARBA00022679"/>
    </source>
</evidence>
<sequence>MNFNIAIDGPAGAGKSTVAKIIADKMNMTYIDTGAMYRAITLLSIQNGKTDVNDIIELAKQAKICINGKRVYVNGKDVTDDIRNIEVTNHVSKIAKIPEIRILMTKIQQQIAKNKGIVMDGRDIGTTVLPDAKYKFYLTADLKERADRRYKELIREGRKVTLQQIEKDIIQRDYQDKHRAVSPLTVAKDAVVIDTTAKTIIEVVNEILDYIKKGEGFVL</sequence>
<dbReference type="Pfam" id="PF02224">
    <property type="entry name" value="Cytidylate_kin"/>
    <property type="match status" value="1"/>
</dbReference>
<keyword evidence="8" id="KW-0963">Cytoplasm</keyword>
<evidence type="ECO:0000256" key="5">
    <source>
        <dbReference type="ARBA" id="ARBA00022840"/>
    </source>
</evidence>
<dbReference type="RefSeq" id="WP_013778413.1">
    <property type="nucleotide sequence ID" value="NC_015519.1"/>
</dbReference>
<evidence type="ECO:0000259" key="9">
    <source>
        <dbReference type="Pfam" id="PF02224"/>
    </source>
</evidence>
<dbReference type="GO" id="GO:0006220">
    <property type="term" value="P:pyrimidine nucleotide metabolic process"/>
    <property type="evidence" value="ECO:0007669"/>
    <property type="project" value="UniProtKB-UniRule"/>
</dbReference>
<dbReference type="InterPro" id="IPR011994">
    <property type="entry name" value="Cytidylate_kinase_dom"/>
</dbReference>
<keyword evidence="3 8" id="KW-0547">Nucleotide-binding</keyword>
<dbReference type="CDD" id="cd02020">
    <property type="entry name" value="CMPK"/>
    <property type="match status" value="1"/>
</dbReference>
<dbReference type="Gene3D" id="3.40.50.300">
    <property type="entry name" value="P-loop containing nucleotide triphosphate hydrolases"/>
    <property type="match status" value="1"/>
</dbReference>
<evidence type="ECO:0000256" key="4">
    <source>
        <dbReference type="ARBA" id="ARBA00022777"/>
    </source>
</evidence>
<keyword evidence="4 8" id="KW-0418">Kinase</keyword>
<evidence type="ECO:0000313" key="11">
    <source>
        <dbReference type="Proteomes" id="UP000010802"/>
    </source>
</evidence>
<dbReference type="GO" id="GO:0005829">
    <property type="term" value="C:cytosol"/>
    <property type="evidence" value="ECO:0007669"/>
    <property type="project" value="TreeGrafter"/>
</dbReference>
<dbReference type="Proteomes" id="UP000010802">
    <property type="component" value="Chromosome"/>
</dbReference>
<dbReference type="NCBIfam" id="TIGR00017">
    <property type="entry name" value="cmk"/>
    <property type="match status" value="1"/>
</dbReference>
<comment type="subcellular location">
    <subcellularLocation>
        <location evidence="8">Cytoplasm</location>
    </subcellularLocation>
</comment>
<dbReference type="STRING" id="1209989.TepRe1_1344"/>
<dbReference type="KEGG" id="tae:TepiRe1_1456"/>
<dbReference type="GO" id="GO:0015949">
    <property type="term" value="P:nucleobase-containing small molecule interconversion"/>
    <property type="evidence" value="ECO:0007669"/>
    <property type="project" value="TreeGrafter"/>
</dbReference>
<dbReference type="PANTHER" id="PTHR21299:SF2">
    <property type="entry name" value="CYTIDYLATE KINASE"/>
    <property type="match status" value="1"/>
</dbReference>
<accession>F4LUW4</accession>
<gene>
    <name evidence="8 10" type="primary">cmk</name>
    <name evidence="10" type="ordered locus">TEPIRE1_1456</name>
</gene>
<keyword evidence="11" id="KW-1185">Reference proteome</keyword>
<feature type="binding site" evidence="8">
    <location>
        <begin position="9"/>
        <end position="17"/>
    </location>
    <ligand>
        <name>ATP</name>
        <dbReference type="ChEBI" id="CHEBI:30616"/>
    </ligand>
</feature>
<comment type="similarity">
    <text evidence="1 8">Belongs to the cytidylate kinase family. Type 1 subfamily.</text>
</comment>
<dbReference type="GO" id="GO:0036431">
    <property type="term" value="F:dCMP kinase activity"/>
    <property type="evidence" value="ECO:0007669"/>
    <property type="project" value="InterPro"/>
</dbReference>
<reference evidence="11" key="1">
    <citation type="journal article" date="2013" name="Genome Announc.">
        <title>First genome sequence of a syntrophic acetate-oxidizing bacterium, Tepidanaerobacter acetatoxydans strain Re1.</title>
        <authorList>
            <person name="Manzoor S."/>
            <person name="Bongcam-Rudloff E."/>
            <person name="Schnurer A."/>
            <person name="Muller B."/>
        </authorList>
    </citation>
    <scope>NUCLEOTIDE SEQUENCE [LARGE SCALE GENOMIC DNA]</scope>
    <source>
        <strain evidence="11">Re1</strain>
    </source>
</reference>
<dbReference type="HOGENOM" id="CLU_079959_0_2_9"/>
<dbReference type="InterPro" id="IPR003136">
    <property type="entry name" value="Cytidylate_kin"/>
</dbReference>
<dbReference type="GO" id="GO:0036430">
    <property type="term" value="F:CMP kinase activity"/>
    <property type="evidence" value="ECO:0007669"/>
    <property type="project" value="RHEA"/>
</dbReference>
<comment type="catalytic activity">
    <reaction evidence="7 8">
        <text>CMP + ATP = CDP + ADP</text>
        <dbReference type="Rhea" id="RHEA:11600"/>
        <dbReference type="ChEBI" id="CHEBI:30616"/>
        <dbReference type="ChEBI" id="CHEBI:58069"/>
        <dbReference type="ChEBI" id="CHEBI:60377"/>
        <dbReference type="ChEBI" id="CHEBI:456216"/>
        <dbReference type="EC" id="2.7.4.25"/>
    </reaction>
</comment>
<evidence type="ECO:0000256" key="3">
    <source>
        <dbReference type="ARBA" id="ARBA00022741"/>
    </source>
</evidence>
<organism evidence="10 11">
    <name type="scientific">Tepidanaerobacter acetatoxydans (strain DSM 21804 / JCM 16047 / Re1)</name>
    <dbReference type="NCBI Taxonomy" id="1209989"/>
    <lineage>
        <taxon>Bacteria</taxon>
        <taxon>Bacillati</taxon>
        <taxon>Bacillota</taxon>
        <taxon>Clostridia</taxon>
        <taxon>Thermosediminibacterales</taxon>
        <taxon>Tepidanaerobacteraceae</taxon>
        <taxon>Tepidanaerobacter</taxon>
    </lineage>
</organism>
<proteinExistence type="inferred from homology"/>
<dbReference type="PANTHER" id="PTHR21299">
    <property type="entry name" value="CYTIDYLATE KINASE/PANTOATE-BETA-ALANINE LIGASE"/>
    <property type="match status" value="1"/>
</dbReference>
<dbReference type="EC" id="2.7.4.25" evidence="8"/>
<dbReference type="EMBL" id="HF563609">
    <property type="protein sequence ID" value="CCP26202.1"/>
    <property type="molecule type" value="Genomic_DNA"/>
</dbReference>
<feature type="domain" description="Cytidylate kinase" evidence="9">
    <location>
        <begin position="5"/>
        <end position="212"/>
    </location>
</feature>
<evidence type="ECO:0000256" key="1">
    <source>
        <dbReference type="ARBA" id="ARBA00009427"/>
    </source>
</evidence>
<keyword evidence="5 8" id="KW-0067">ATP-binding</keyword>
<dbReference type="AlphaFoldDB" id="F4LUW4"/>
<comment type="catalytic activity">
    <reaction evidence="6 8">
        <text>dCMP + ATP = dCDP + ADP</text>
        <dbReference type="Rhea" id="RHEA:25094"/>
        <dbReference type="ChEBI" id="CHEBI:30616"/>
        <dbReference type="ChEBI" id="CHEBI:57566"/>
        <dbReference type="ChEBI" id="CHEBI:58593"/>
        <dbReference type="ChEBI" id="CHEBI:456216"/>
        <dbReference type="EC" id="2.7.4.25"/>
    </reaction>
</comment>
<dbReference type="eggNOG" id="COG0283">
    <property type="taxonomic scope" value="Bacteria"/>
</dbReference>
<protein>
    <recommendedName>
        <fullName evidence="8">Cytidylate kinase</fullName>
        <shortName evidence="8">CK</shortName>
        <ecNumber evidence="8">2.7.4.25</ecNumber>
    </recommendedName>
    <alternativeName>
        <fullName evidence="8">Cytidine monophosphate kinase</fullName>
        <shortName evidence="8">CMP kinase</shortName>
    </alternativeName>
</protein>
<evidence type="ECO:0000256" key="6">
    <source>
        <dbReference type="ARBA" id="ARBA00047615"/>
    </source>
</evidence>